<dbReference type="GO" id="GO:0030018">
    <property type="term" value="C:Z disc"/>
    <property type="evidence" value="ECO:0007669"/>
    <property type="project" value="TreeGrafter"/>
</dbReference>
<keyword evidence="2" id="KW-0813">Transport</keyword>
<gene>
    <name evidence="10" type="ORF">SKAU_G00320280</name>
</gene>
<dbReference type="FunFam" id="2.60.120.920:FF:000002">
    <property type="entry name" value="ryanodine receptor isoform X2"/>
    <property type="match status" value="1"/>
</dbReference>
<keyword evidence="6" id="KW-0703">Sarcoplasmic reticulum</keyword>
<dbReference type="InterPro" id="IPR014821">
    <property type="entry name" value="Ins145_P3_rcpt"/>
</dbReference>
<keyword evidence="3" id="KW-0107">Calcium channel</keyword>
<dbReference type="SUPFAM" id="SSF49899">
    <property type="entry name" value="Concanavalin A-like lectins/glucanases"/>
    <property type="match status" value="1"/>
</dbReference>
<dbReference type="GO" id="GO:0005219">
    <property type="term" value="F:ryanodine-sensitive calcium-release channel activity"/>
    <property type="evidence" value="ECO:0007669"/>
    <property type="project" value="InterPro"/>
</dbReference>
<dbReference type="InterPro" id="IPR035761">
    <property type="entry name" value="SPRY1_RyR"/>
</dbReference>
<dbReference type="Gene3D" id="2.60.120.920">
    <property type="match status" value="1"/>
</dbReference>
<dbReference type="FunFam" id="1.10.490.160:FF:000001">
    <property type="entry name" value="Ryanodine receptor 2 (Cardiac)"/>
    <property type="match status" value="1"/>
</dbReference>
<keyword evidence="3" id="KW-0407">Ion channel</keyword>
<dbReference type="GO" id="GO:0005790">
    <property type="term" value="C:smooth endoplasmic reticulum"/>
    <property type="evidence" value="ECO:0007669"/>
    <property type="project" value="TreeGrafter"/>
</dbReference>
<dbReference type="InterPro" id="IPR035910">
    <property type="entry name" value="RyR/IP3R_RIH_dom_sf"/>
</dbReference>
<dbReference type="SMART" id="SM00449">
    <property type="entry name" value="SPRY"/>
    <property type="match status" value="1"/>
</dbReference>
<dbReference type="InterPro" id="IPR000699">
    <property type="entry name" value="RIH_dom"/>
</dbReference>
<dbReference type="InterPro" id="IPR036300">
    <property type="entry name" value="MIR_dom_sf"/>
</dbReference>
<dbReference type="GO" id="GO:0033017">
    <property type="term" value="C:sarcoplasmic reticulum membrane"/>
    <property type="evidence" value="ECO:0007669"/>
    <property type="project" value="UniProtKB-SubCell"/>
</dbReference>
<dbReference type="InterPro" id="IPR013333">
    <property type="entry name" value="Ryan_recept"/>
</dbReference>
<dbReference type="PANTHER" id="PTHR46399">
    <property type="entry name" value="B30.2/SPRY DOMAIN-CONTAINING PROTEIN"/>
    <property type="match status" value="1"/>
</dbReference>
<keyword evidence="2" id="KW-0406">Ion transport</keyword>
<dbReference type="GO" id="GO:0034704">
    <property type="term" value="C:calcium channel complex"/>
    <property type="evidence" value="ECO:0007669"/>
    <property type="project" value="TreeGrafter"/>
</dbReference>
<dbReference type="Gene3D" id="2.80.10.50">
    <property type="match status" value="2"/>
</dbReference>
<dbReference type="Pfam" id="PF00622">
    <property type="entry name" value="SPRY"/>
    <property type="match status" value="1"/>
</dbReference>
<dbReference type="FunFam" id="1.25.10.30:FF:000002">
    <property type="entry name" value="ryanodine receptor isoform X2"/>
    <property type="match status" value="1"/>
</dbReference>
<dbReference type="GO" id="GO:0014808">
    <property type="term" value="P:release of sequestered calcium ion into cytosol by sarcoplasmic reticulum"/>
    <property type="evidence" value="ECO:0007669"/>
    <property type="project" value="TreeGrafter"/>
</dbReference>
<dbReference type="Gene3D" id="1.25.10.30">
    <property type="entry name" value="IP3 receptor type 1 binding core, RIH domain"/>
    <property type="match status" value="1"/>
</dbReference>
<dbReference type="SUPFAM" id="SSF100909">
    <property type="entry name" value="IP3 receptor type 1 binding core, domain 2"/>
    <property type="match status" value="1"/>
</dbReference>
<dbReference type="FunFam" id="2.80.10.50:FF:000009">
    <property type="entry name" value="Ryanodine receptor 1 (skeletal)"/>
    <property type="match status" value="1"/>
</dbReference>
<dbReference type="InterPro" id="IPR013320">
    <property type="entry name" value="ConA-like_dom_sf"/>
</dbReference>
<keyword evidence="11" id="KW-1185">Reference proteome</keyword>
<dbReference type="InterPro" id="IPR001870">
    <property type="entry name" value="B30.2/SPRY"/>
</dbReference>
<name>A0A9Q1ENQ8_SYNKA</name>
<evidence type="ECO:0000259" key="9">
    <source>
        <dbReference type="PROSITE" id="PS50919"/>
    </source>
</evidence>
<dbReference type="Gene3D" id="1.10.490.160">
    <property type="match status" value="2"/>
</dbReference>
<comment type="caution">
    <text evidence="10">The sequence shown here is derived from an EMBL/GenBank/DDBJ whole genome shotgun (WGS) entry which is preliminary data.</text>
</comment>
<dbReference type="Pfam" id="PF02815">
    <property type="entry name" value="MIR"/>
    <property type="match status" value="1"/>
</dbReference>
<dbReference type="CDD" id="cd23290">
    <property type="entry name" value="beta-trefoil_MIR_RyR1"/>
    <property type="match status" value="1"/>
</dbReference>
<feature type="domain" description="B30.2/SPRY" evidence="8">
    <location>
        <begin position="596"/>
        <end position="795"/>
    </location>
</feature>
<reference evidence="10" key="1">
    <citation type="journal article" date="2023" name="Science">
        <title>Genome structures resolve the early diversification of teleost fishes.</title>
        <authorList>
            <person name="Parey E."/>
            <person name="Louis A."/>
            <person name="Montfort J."/>
            <person name="Bouchez O."/>
            <person name="Roques C."/>
            <person name="Iampietro C."/>
            <person name="Lluch J."/>
            <person name="Castinel A."/>
            <person name="Donnadieu C."/>
            <person name="Desvignes T."/>
            <person name="Floi Bucao C."/>
            <person name="Jouanno E."/>
            <person name="Wen M."/>
            <person name="Mejri S."/>
            <person name="Dirks R."/>
            <person name="Jansen H."/>
            <person name="Henkel C."/>
            <person name="Chen W.J."/>
            <person name="Zahm M."/>
            <person name="Cabau C."/>
            <person name="Klopp C."/>
            <person name="Thompson A.W."/>
            <person name="Robinson-Rechavi M."/>
            <person name="Braasch I."/>
            <person name="Lecointre G."/>
            <person name="Bobe J."/>
            <person name="Postlethwait J.H."/>
            <person name="Berthelot C."/>
            <person name="Roest Crollius H."/>
            <person name="Guiguen Y."/>
        </authorList>
    </citation>
    <scope>NUCLEOTIDE SEQUENCE</scope>
    <source>
        <strain evidence="10">WJC10195</strain>
    </source>
</reference>
<dbReference type="InterPro" id="IPR016093">
    <property type="entry name" value="MIR_motif"/>
</dbReference>
<dbReference type="GO" id="GO:0006941">
    <property type="term" value="P:striated muscle contraction"/>
    <property type="evidence" value="ECO:0007669"/>
    <property type="project" value="TreeGrafter"/>
</dbReference>
<comment type="subcellular location">
    <subcellularLocation>
        <location evidence="1">Sarcoplasmic reticulum membrane</location>
        <topology evidence="1">Multi-pass membrane protein</topology>
    </subcellularLocation>
</comment>
<dbReference type="PROSITE" id="PS50919">
    <property type="entry name" value="MIR"/>
    <property type="match status" value="4"/>
</dbReference>
<feature type="domain" description="MIR" evidence="9">
    <location>
        <begin position="95"/>
        <end position="150"/>
    </location>
</feature>
<dbReference type="AlphaFoldDB" id="A0A9Q1ENQ8"/>
<keyword evidence="5" id="KW-0106">Calcium</keyword>
<dbReference type="Proteomes" id="UP001152622">
    <property type="component" value="Chromosome 14"/>
</dbReference>
<evidence type="ECO:0000256" key="6">
    <source>
        <dbReference type="ARBA" id="ARBA00022951"/>
    </source>
</evidence>
<dbReference type="PRINTS" id="PR00795">
    <property type="entry name" value="RYANODINER"/>
</dbReference>
<organism evidence="10 11">
    <name type="scientific">Synaphobranchus kaupii</name>
    <name type="common">Kaup's arrowtooth eel</name>
    <dbReference type="NCBI Taxonomy" id="118154"/>
    <lineage>
        <taxon>Eukaryota</taxon>
        <taxon>Metazoa</taxon>
        <taxon>Chordata</taxon>
        <taxon>Craniata</taxon>
        <taxon>Vertebrata</taxon>
        <taxon>Euteleostomi</taxon>
        <taxon>Actinopterygii</taxon>
        <taxon>Neopterygii</taxon>
        <taxon>Teleostei</taxon>
        <taxon>Anguilliformes</taxon>
        <taxon>Synaphobranchidae</taxon>
        <taxon>Synaphobranchus</taxon>
    </lineage>
</organism>
<keyword evidence="4" id="KW-0677">Repeat</keyword>
<dbReference type="OrthoDB" id="258495at2759"/>
<dbReference type="GO" id="GO:0042383">
    <property type="term" value="C:sarcolemma"/>
    <property type="evidence" value="ECO:0007669"/>
    <property type="project" value="TreeGrafter"/>
</dbReference>
<dbReference type="PANTHER" id="PTHR46399:SF6">
    <property type="entry name" value="RYANODINE RECEPTOR 1 ISOFORM X1"/>
    <property type="match status" value="1"/>
</dbReference>
<dbReference type="PROSITE" id="PS50188">
    <property type="entry name" value="B302_SPRY"/>
    <property type="match status" value="1"/>
</dbReference>
<evidence type="ECO:0000256" key="2">
    <source>
        <dbReference type="ARBA" id="ARBA00022568"/>
    </source>
</evidence>
<dbReference type="SUPFAM" id="SSF82109">
    <property type="entry name" value="MIR domain"/>
    <property type="match status" value="2"/>
</dbReference>
<keyword evidence="2" id="KW-0109">Calcium transport</keyword>
<sequence>MAEGGEGEEEIQFLRTEDQVVLQCTASILKEQIKLCLSCEGFGNRLCFLEPTSNAQNVPPDLAICSFTLEQSLSVRALQEMLSHTTEMSSQGGGHRTLLYGHAILLKHCHSNMYLSCLTTSRSLTDKLAFDVGLQEDSTGEACWWTIHPASKQRSEGEKVRVGDDLILVSVSSERYLHLSYASGDLMVDASFMQTLWNMNPISSGCELAEGFLTGGYVLRLFHGHMDECLAIPAADQGEDQRRNAHYEGGAVCSHARSLWRLEPLRISWSGSHMKWGQSFRVRHITTGRYLCLDEEKGLLVVDPEKANTKMSAFCFRASKEKIEVAQKRDVEGMGTPEIKYGESMCFVQHVSTALWLTYASVDAKSARLGPLKRKAILHQEGHMDDALTVARSQTEQSQAARMIYSTTGLFAQFIKSLDSLNGKSKAPVPGSLPMDAVVLSLQDLIFYFRPPEEELEHEEKQTKLRSLKNRQNLFQEEGMITLVLDCIDRLNVYSTAAHFSEFAGEEAAESWKEIVNLLYELLASLIRGNRANCALFCDNLDWLVSKLDRLEASSGILEVLYCVLIESPEVLNIIQENHIKSIISLLDKHGRNHKVLDVLCSLCVCNGVAVRSNQNLITENLLPRRDLLLQTNIINYVTSMRPNIFLGTCEGSTQYKKWYFEVMVDHVEPFLTPQVVHLRVGWALTEGYSPYPGGGEGWGGNGVGDDLYSYSFDGLHLWSGRVPRHVASPNQHVLAADDVISCCLDLSVPSISFRINGHPVQGMFENFNLDGLFFPVVSFSAGIKVRFLLGGRHGDFKFLPPPGYAPCYEALLPKDRMRIEPIKEYKHDFNGVRNLLGPTLSLSHTAFTPCPVDTVQIVLPPHLERIREKLAENSHELWAVTRIEQGWTYGPFRDDNKKLHPCLVDFQSLPEPEKNYNLQMSGETLKTLLALGCHVGMGDEKAEENLKRIKLPKTYIMSSGYKPTPLDLNHIKLTPNQNTLVERLAENGHNVWARDRVRQGWTYSIVQDISNKRNPPPRALQPAGRENQEDEPGHGPARLCATLIGYGYNIEPPDQGGQ</sequence>
<evidence type="ECO:0000313" key="10">
    <source>
        <dbReference type="EMBL" id="KAJ8342100.1"/>
    </source>
</evidence>
<protein>
    <recommendedName>
        <fullName evidence="12">Skeletal muscle ryanodine receptor</fullName>
    </recommendedName>
</protein>
<evidence type="ECO:0000256" key="4">
    <source>
        <dbReference type="ARBA" id="ARBA00022737"/>
    </source>
</evidence>
<feature type="domain" description="MIR" evidence="9">
    <location>
        <begin position="157"/>
        <end position="202"/>
    </location>
</feature>
<dbReference type="InterPro" id="IPR015925">
    <property type="entry name" value="Ryanodine_IP3_receptor"/>
</dbReference>
<feature type="domain" description="MIR" evidence="9">
    <location>
        <begin position="210"/>
        <end position="265"/>
    </location>
</feature>
<dbReference type="InterPro" id="IPR003877">
    <property type="entry name" value="SPRY_dom"/>
</dbReference>
<dbReference type="InterPro" id="IPR043136">
    <property type="entry name" value="B30.2/SPRY_sf"/>
</dbReference>
<dbReference type="Pfam" id="PF02026">
    <property type="entry name" value="RyR"/>
    <property type="match status" value="2"/>
</dbReference>
<dbReference type="FunFam" id="2.80.10.50:FF:000006">
    <property type="entry name" value="Ryanodine receptor 2 (Cardiac)"/>
    <property type="match status" value="1"/>
</dbReference>
<proteinExistence type="predicted"/>
<evidence type="ECO:0000313" key="11">
    <source>
        <dbReference type="Proteomes" id="UP001152622"/>
    </source>
</evidence>
<dbReference type="CDD" id="cd12877">
    <property type="entry name" value="SPRY1_RyR"/>
    <property type="match status" value="1"/>
</dbReference>
<evidence type="ECO:0000256" key="1">
    <source>
        <dbReference type="ARBA" id="ARBA00004326"/>
    </source>
</evidence>
<dbReference type="Pfam" id="PF08709">
    <property type="entry name" value="Ins145_P3_rec"/>
    <property type="match status" value="1"/>
</dbReference>
<evidence type="ECO:0000256" key="7">
    <source>
        <dbReference type="SAM" id="MobiDB-lite"/>
    </source>
</evidence>
<feature type="region of interest" description="Disordered" evidence="7">
    <location>
        <begin position="1009"/>
        <end position="1039"/>
    </location>
</feature>
<evidence type="ECO:0000256" key="3">
    <source>
        <dbReference type="ARBA" id="ARBA00022673"/>
    </source>
</evidence>
<evidence type="ECO:0000256" key="5">
    <source>
        <dbReference type="ARBA" id="ARBA00022837"/>
    </source>
</evidence>
<accession>A0A9Q1ENQ8</accession>
<feature type="domain" description="MIR" evidence="9">
    <location>
        <begin position="271"/>
        <end position="328"/>
    </location>
</feature>
<dbReference type="InterPro" id="IPR003032">
    <property type="entry name" value="Ryanodine_rcpt"/>
</dbReference>
<dbReference type="EMBL" id="JAINUF010000014">
    <property type="protein sequence ID" value="KAJ8342100.1"/>
    <property type="molecule type" value="Genomic_DNA"/>
</dbReference>
<dbReference type="Pfam" id="PF01365">
    <property type="entry name" value="RYDR_ITPR"/>
    <property type="match status" value="1"/>
</dbReference>
<dbReference type="SMART" id="SM00472">
    <property type="entry name" value="MIR"/>
    <property type="match status" value="4"/>
</dbReference>
<evidence type="ECO:0008006" key="12">
    <source>
        <dbReference type="Google" id="ProtNLM"/>
    </source>
</evidence>
<evidence type="ECO:0000259" key="8">
    <source>
        <dbReference type="PROSITE" id="PS50188"/>
    </source>
</evidence>